<evidence type="ECO:0000313" key="3">
    <source>
        <dbReference type="Proteomes" id="UP001057498"/>
    </source>
</evidence>
<evidence type="ECO:0000256" key="1">
    <source>
        <dbReference type="SAM" id="MobiDB-lite"/>
    </source>
</evidence>
<evidence type="ECO:0000313" key="2">
    <source>
        <dbReference type="EMBL" id="BDI04745.1"/>
    </source>
</evidence>
<name>A0ABN6PIA6_9BURK</name>
<dbReference type="EMBL" id="AP025730">
    <property type="protein sequence ID" value="BDI04745.1"/>
    <property type="molecule type" value="Genomic_DNA"/>
</dbReference>
<sequence>MPANWPAGWSCSTRRPARARPSLRRHSTLPLATAQTAAMHLDPFVAVDGLPFTTTPQQLRERLGPPHSESRSTIELNELDYGDVVYRFQDGGRLEEVTQRADVVHLGSVAVPFFALEGFIAEHDPDHFERAGFIVSPKYGLAFVPNPSRWVTALAAHCIGTWRDMAA</sequence>
<reference evidence="2" key="1">
    <citation type="submission" date="2022-04" db="EMBL/GenBank/DDBJ databases">
        <title>Whole genome sequence of Sphaerotilus sp. FB-5.</title>
        <authorList>
            <person name="Takeda M."/>
            <person name="Narihara S."/>
            <person name="Akimoto M."/>
            <person name="Akimoto R."/>
            <person name="Nishiyashiki S."/>
            <person name="Murakami T."/>
        </authorList>
    </citation>
    <scope>NUCLEOTIDE SEQUENCE</scope>
    <source>
        <strain evidence="2">FB-5</strain>
    </source>
</reference>
<accession>A0ABN6PIA6</accession>
<dbReference type="Proteomes" id="UP001057498">
    <property type="component" value="Chromosome"/>
</dbReference>
<keyword evidence="3" id="KW-1185">Reference proteome</keyword>
<organism evidence="2 3">
    <name type="scientific">Sphaerotilus microaerophilus</name>
    <dbReference type="NCBI Taxonomy" id="2914710"/>
    <lineage>
        <taxon>Bacteria</taxon>
        <taxon>Pseudomonadati</taxon>
        <taxon>Pseudomonadota</taxon>
        <taxon>Betaproteobacteria</taxon>
        <taxon>Burkholderiales</taxon>
        <taxon>Sphaerotilaceae</taxon>
        <taxon>Sphaerotilus</taxon>
    </lineage>
</organism>
<feature type="region of interest" description="Disordered" evidence="1">
    <location>
        <begin position="1"/>
        <end position="23"/>
    </location>
</feature>
<proteinExistence type="predicted"/>
<protein>
    <submittedName>
        <fullName evidence="2">Uncharacterized protein</fullName>
    </submittedName>
</protein>
<gene>
    <name evidence="2" type="ORF">CATMQ487_17150</name>
</gene>